<evidence type="ECO:0000259" key="16">
    <source>
        <dbReference type="PROSITE" id="PS50886"/>
    </source>
</evidence>
<name>A0ABW5V7G8_9BACI</name>
<sequence>MPNDNKTFYITTPIYYPSGNLHIGHAYSTVAGDAMARYKRLRGYDVMYLTGTDEHGQKIQRKAEEAGKEPQAYVDEIVSGIQDLWAKLKITNDDFIRTTEERHKRVVGQIFDQLVQQGDIYLDEYEGWYCTSCESFFTERQLDEGACPDCGGPVEKVKEESYFFRMSKYVDRLLAFYEENPEFIQPETRKNEMLNNFIKPGLEDLAVSRTTFDWGIKVPGDPKHVIYVWIDALTNYITALGYGSRDDERYRKYWPADVHLMSKEIVRFHTIYWPIMLMALDLPLPKKVFSHGWILMKDGKMSKSKGNVVDPVQLIDVYGLDALRYYLLREVPFGSDGVFTPEGFVERTNYDLANDLGNLLNRTIAMISKYFDGKMPAYKAAETEVERSLENLQQETAEKVENAMDNMQFSVALSSLWQLISRTNKYIDETEPWKLAKDAANNERLGNVMAHLAESLRKIAVMLQPFLTEAPNEIFRQIGIQDGSLKAWDSIRDDGVLKEGEPVQKGNPIFPRLDVDKEVQAIKAMMQKPKQKEEQEPQEPVPEQKEEVVIDDFMKLDMRVAEVMKAESVKKTDKLLKLQLDVGTDKRQVVSGIAEHYQPEDLIGRKVICVTNLKPVKLRGEMSEGMILCGEDNQGQLVLASVEQSLPNGSVVK</sequence>
<evidence type="ECO:0000256" key="14">
    <source>
        <dbReference type="SAM" id="Coils"/>
    </source>
</evidence>
<dbReference type="InterPro" id="IPR014729">
    <property type="entry name" value="Rossmann-like_a/b/a_fold"/>
</dbReference>
<dbReference type="PROSITE" id="PS50886">
    <property type="entry name" value="TRBD"/>
    <property type="match status" value="1"/>
</dbReference>
<comment type="subcellular location">
    <subcellularLocation>
        <location evidence="2 13">Cytoplasm</location>
    </subcellularLocation>
</comment>
<evidence type="ECO:0000313" key="18">
    <source>
        <dbReference type="Proteomes" id="UP001597502"/>
    </source>
</evidence>
<dbReference type="EC" id="6.1.1.10" evidence="13"/>
<dbReference type="EMBL" id="JBHUNA010000021">
    <property type="protein sequence ID" value="MFD2761391.1"/>
    <property type="molecule type" value="Genomic_DNA"/>
</dbReference>
<dbReference type="InterPro" id="IPR041872">
    <property type="entry name" value="Anticodon_Met"/>
</dbReference>
<dbReference type="HAMAP" id="MF_01228">
    <property type="entry name" value="Met_tRNA_synth_type2"/>
    <property type="match status" value="1"/>
</dbReference>
<feature type="short sequence motif" description="'KMSKS' region" evidence="13">
    <location>
        <begin position="300"/>
        <end position="304"/>
    </location>
</feature>
<dbReference type="PROSITE" id="PS00178">
    <property type="entry name" value="AA_TRNA_LIGASE_I"/>
    <property type="match status" value="1"/>
</dbReference>
<proteinExistence type="inferred from homology"/>
<gene>
    <name evidence="13 17" type="primary">metG</name>
    <name evidence="17" type="ORF">ACFSUO_10470</name>
</gene>
<dbReference type="InterPro" id="IPR013155">
    <property type="entry name" value="M/V/L/I-tRNA-synth_anticd-bd"/>
</dbReference>
<evidence type="ECO:0000256" key="9">
    <source>
        <dbReference type="ARBA" id="ARBA00022884"/>
    </source>
</evidence>
<dbReference type="Pfam" id="PF09334">
    <property type="entry name" value="tRNA-synt_1g"/>
    <property type="match status" value="2"/>
</dbReference>
<keyword evidence="13" id="KW-0479">Metal-binding</keyword>
<dbReference type="CDD" id="cd00814">
    <property type="entry name" value="MetRS_core"/>
    <property type="match status" value="1"/>
</dbReference>
<evidence type="ECO:0000256" key="13">
    <source>
        <dbReference type="HAMAP-Rule" id="MF_01228"/>
    </source>
</evidence>
<keyword evidence="11 13" id="KW-0030">Aminoacyl-tRNA synthetase</keyword>
<keyword evidence="13" id="KW-0862">Zinc</keyword>
<feature type="binding site" evidence="13">
    <location>
        <position position="133"/>
    </location>
    <ligand>
        <name>Zn(2+)</name>
        <dbReference type="ChEBI" id="CHEBI:29105"/>
    </ligand>
</feature>
<evidence type="ECO:0000256" key="12">
    <source>
        <dbReference type="ARBA" id="ARBA00047364"/>
    </source>
</evidence>
<evidence type="ECO:0000256" key="11">
    <source>
        <dbReference type="ARBA" id="ARBA00023146"/>
    </source>
</evidence>
<dbReference type="Gene3D" id="2.40.50.140">
    <property type="entry name" value="Nucleic acid-binding proteins"/>
    <property type="match status" value="1"/>
</dbReference>
<reference evidence="18" key="1">
    <citation type="journal article" date="2019" name="Int. J. Syst. Evol. Microbiol.">
        <title>The Global Catalogue of Microorganisms (GCM) 10K type strain sequencing project: providing services to taxonomists for standard genome sequencing and annotation.</title>
        <authorList>
            <consortium name="The Broad Institute Genomics Platform"/>
            <consortium name="The Broad Institute Genome Sequencing Center for Infectious Disease"/>
            <person name="Wu L."/>
            <person name="Ma J."/>
        </authorList>
    </citation>
    <scope>NUCLEOTIDE SEQUENCE [LARGE SCALE GENOMIC DNA]</scope>
    <source>
        <strain evidence="18">TISTR 1535</strain>
    </source>
</reference>
<dbReference type="SUPFAM" id="SSF47323">
    <property type="entry name" value="Anticodon-binding domain of a subclass of class I aminoacyl-tRNA synthetases"/>
    <property type="match status" value="1"/>
</dbReference>
<keyword evidence="7 13" id="KW-0547">Nucleotide-binding</keyword>
<dbReference type="Gene3D" id="1.10.730.10">
    <property type="entry name" value="Isoleucyl-tRNA Synthetase, Domain 1"/>
    <property type="match status" value="1"/>
</dbReference>
<dbReference type="InterPro" id="IPR012340">
    <property type="entry name" value="NA-bd_OB-fold"/>
</dbReference>
<keyword evidence="6 13" id="KW-0436">Ligase</keyword>
<dbReference type="Pfam" id="PF01588">
    <property type="entry name" value="tRNA_bind"/>
    <property type="match status" value="1"/>
</dbReference>
<dbReference type="SUPFAM" id="SSF50249">
    <property type="entry name" value="Nucleic acid-binding proteins"/>
    <property type="match status" value="1"/>
</dbReference>
<evidence type="ECO:0000256" key="7">
    <source>
        <dbReference type="ARBA" id="ARBA00022741"/>
    </source>
</evidence>
<comment type="caution">
    <text evidence="13">Lacks conserved residue(s) required for the propagation of feature annotation.</text>
</comment>
<evidence type="ECO:0000256" key="2">
    <source>
        <dbReference type="ARBA" id="ARBA00004496"/>
    </source>
</evidence>
<accession>A0ABW5V7G8</accession>
<feature type="short sequence motif" description="'HIGH' region" evidence="13">
    <location>
        <begin position="15"/>
        <end position="25"/>
    </location>
</feature>
<dbReference type="InterPro" id="IPR015413">
    <property type="entry name" value="Methionyl/Leucyl_tRNA_Synth"/>
</dbReference>
<feature type="domain" description="TRNA-binding" evidence="16">
    <location>
        <begin position="552"/>
        <end position="653"/>
    </location>
</feature>
<keyword evidence="14" id="KW-0175">Coiled coil</keyword>
<keyword evidence="10 13" id="KW-0648">Protein biosynthesis</keyword>
<dbReference type="PANTHER" id="PTHR43326">
    <property type="entry name" value="METHIONYL-TRNA SYNTHETASE"/>
    <property type="match status" value="1"/>
</dbReference>
<evidence type="ECO:0000256" key="8">
    <source>
        <dbReference type="ARBA" id="ARBA00022840"/>
    </source>
</evidence>
<evidence type="ECO:0000256" key="10">
    <source>
        <dbReference type="ARBA" id="ARBA00022917"/>
    </source>
</evidence>
<feature type="coiled-coil region" evidence="14">
    <location>
        <begin position="375"/>
        <end position="402"/>
    </location>
</feature>
<keyword evidence="9 13" id="KW-0694">RNA-binding</keyword>
<evidence type="ECO:0000256" key="6">
    <source>
        <dbReference type="ARBA" id="ARBA00022598"/>
    </source>
</evidence>
<comment type="subunit">
    <text evidence="3 13">Homodimer.</text>
</comment>
<comment type="function">
    <text evidence="1 13">Is required not only for elongation of protein synthesis but also for the initiation of all mRNA translation through initiator tRNA(fMet) aminoacylation.</text>
</comment>
<dbReference type="InterPro" id="IPR002547">
    <property type="entry name" value="tRNA-bd_dom"/>
</dbReference>
<organism evidence="17 18">
    <name type="scientific">Lentibacillus juripiscarius</name>
    <dbReference type="NCBI Taxonomy" id="257446"/>
    <lineage>
        <taxon>Bacteria</taxon>
        <taxon>Bacillati</taxon>
        <taxon>Bacillota</taxon>
        <taxon>Bacilli</taxon>
        <taxon>Bacillales</taxon>
        <taxon>Bacillaceae</taxon>
        <taxon>Lentibacillus</taxon>
    </lineage>
</organism>
<feature type="binding site" evidence="13">
    <location>
        <position position="130"/>
    </location>
    <ligand>
        <name>Zn(2+)</name>
        <dbReference type="ChEBI" id="CHEBI:29105"/>
    </ligand>
</feature>
<dbReference type="CDD" id="cd02800">
    <property type="entry name" value="tRNA_bind_EcMetRS_like"/>
    <property type="match status" value="1"/>
</dbReference>
<keyword evidence="8 13" id="KW-0067">ATP-binding</keyword>
<keyword evidence="4 13" id="KW-0963">Cytoplasm</keyword>
<dbReference type="InterPro" id="IPR001412">
    <property type="entry name" value="aa-tRNA-synth_I_CS"/>
</dbReference>
<dbReference type="Gene3D" id="3.40.50.620">
    <property type="entry name" value="HUPs"/>
    <property type="match status" value="1"/>
</dbReference>
<evidence type="ECO:0000256" key="15">
    <source>
        <dbReference type="SAM" id="MobiDB-lite"/>
    </source>
</evidence>
<dbReference type="NCBIfam" id="TIGR00398">
    <property type="entry name" value="metG"/>
    <property type="match status" value="1"/>
</dbReference>
<protein>
    <recommendedName>
        <fullName evidence="13">Methionine--tRNA ligase</fullName>
        <ecNumber evidence="13">6.1.1.10</ecNumber>
    </recommendedName>
    <alternativeName>
        <fullName evidence="13">Methionyl-tRNA synthetase</fullName>
        <shortName evidence="13">MetRS</shortName>
    </alternativeName>
</protein>
<dbReference type="InterPro" id="IPR023457">
    <property type="entry name" value="Met-tRNA_synth_2"/>
</dbReference>
<evidence type="ECO:0000256" key="4">
    <source>
        <dbReference type="ARBA" id="ARBA00022490"/>
    </source>
</evidence>
<dbReference type="Gene3D" id="2.170.220.10">
    <property type="match status" value="1"/>
</dbReference>
<dbReference type="InterPro" id="IPR014758">
    <property type="entry name" value="Met-tRNA_synth"/>
</dbReference>
<comment type="similarity">
    <text evidence="13">Belongs to the class-I aminoacyl-tRNA synthetase family. MetG type 2A subfamily.</text>
</comment>
<evidence type="ECO:0000256" key="1">
    <source>
        <dbReference type="ARBA" id="ARBA00003314"/>
    </source>
</evidence>
<keyword evidence="18" id="KW-1185">Reference proteome</keyword>
<feature type="region of interest" description="Disordered" evidence="15">
    <location>
        <begin position="525"/>
        <end position="545"/>
    </location>
</feature>
<dbReference type="InterPro" id="IPR004495">
    <property type="entry name" value="Met-tRNA-synth_bsu_C"/>
</dbReference>
<comment type="cofactor">
    <cofactor evidence="13">
        <name>Zn(2+)</name>
        <dbReference type="ChEBI" id="CHEBI:29105"/>
    </cofactor>
    <text evidence="13">Binds 1 zinc ion per subunit.</text>
</comment>
<dbReference type="Pfam" id="PF08264">
    <property type="entry name" value="Anticodon_1"/>
    <property type="match status" value="1"/>
</dbReference>
<comment type="caution">
    <text evidence="17">The sequence shown here is derived from an EMBL/GenBank/DDBJ whole genome shotgun (WGS) entry which is preliminary data.</text>
</comment>
<dbReference type="SUPFAM" id="SSF52374">
    <property type="entry name" value="Nucleotidylyl transferase"/>
    <property type="match status" value="1"/>
</dbReference>
<dbReference type="NCBIfam" id="TIGR00399">
    <property type="entry name" value="metG_C_term"/>
    <property type="match status" value="1"/>
</dbReference>
<evidence type="ECO:0000313" key="17">
    <source>
        <dbReference type="EMBL" id="MFD2761391.1"/>
    </source>
</evidence>
<dbReference type="InterPro" id="IPR009080">
    <property type="entry name" value="tRNAsynth_Ia_anticodon-bd"/>
</dbReference>
<evidence type="ECO:0000256" key="5">
    <source>
        <dbReference type="ARBA" id="ARBA00022555"/>
    </source>
</evidence>
<evidence type="ECO:0000256" key="3">
    <source>
        <dbReference type="ARBA" id="ARBA00011738"/>
    </source>
</evidence>
<dbReference type="NCBIfam" id="NF008900">
    <property type="entry name" value="PRK12267.1"/>
    <property type="match status" value="1"/>
</dbReference>
<comment type="catalytic activity">
    <reaction evidence="12 13">
        <text>tRNA(Met) + L-methionine + ATP = L-methionyl-tRNA(Met) + AMP + diphosphate</text>
        <dbReference type="Rhea" id="RHEA:13481"/>
        <dbReference type="Rhea" id="RHEA-COMP:9667"/>
        <dbReference type="Rhea" id="RHEA-COMP:9698"/>
        <dbReference type="ChEBI" id="CHEBI:30616"/>
        <dbReference type="ChEBI" id="CHEBI:33019"/>
        <dbReference type="ChEBI" id="CHEBI:57844"/>
        <dbReference type="ChEBI" id="CHEBI:78442"/>
        <dbReference type="ChEBI" id="CHEBI:78530"/>
        <dbReference type="ChEBI" id="CHEBI:456215"/>
        <dbReference type="EC" id="6.1.1.10"/>
    </reaction>
</comment>
<dbReference type="InterPro" id="IPR033911">
    <property type="entry name" value="MetRS_core"/>
</dbReference>
<dbReference type="PANTHER" id="PTHR43326:SF1">
    <property type="entry name" value="METHIONINE--TRNA LIGASE, MITOCHONDRIAL"/>
    <property type="match status" value="1"/>
</dbReference>
<dbReference type="GO" id="GO:0004825">
    <property type="term" value="F:methionine-tRNA ligase activity"/>
    <property type="evidence" value="ECO:0007669"/>
    <property type="project" value="UniProtKB-EC"/>
</dbReference>
<dbReference type="CDD" id="cd07957">
    <property type="entry name" value="Anticodon_Ia_Met"/>
    <property type="match status" value="1"/>
</dbReference>
<dbReference type="PRINTS" id="PR01041">
    <property type="entry name" value="TRNASYNTHMET"/>
</dbReference>
<keyword evidence="5 13" id="KW-0820">tRNA-binding</keyword>
<feature type="binding site" evidence="13">
    <location>
        <position position="150"/>
    </location>
    <ligand>
        <name>Zn(2+)</name>
        <dbReference type="ChEBI" id="CHEBI:29105"/>
    </ligand>
</feature>
<dbReference type="Proteomes" id="UP001597502">
    <property type="component" value="Unassembled WGS sequence"/>
</dbReference>
<feature type="binding site" evidence="13">
    <location>
        <position position="147"/>
    </location>
    <ligand>
        <name>Zn(2+)</name>
        <dbReference type="ChEBI" id="CHEBI:29105"/>
    </ligand>
</feature>
<dbReference type="RefSeq" id="WP_382393835.1">
    <property type="nucleotide sequence ID" value="NZ_JBHUNA010000021.1"/>
</dbReference>